<organism evidence="1 2">
    <name type="scientific">Pyrococcus furiosus (strain ATCC 43587 / DSM 3638 / JCM 8422 / Vc1)</name>
    <dbReference type="NCBI Taxonomy" id="186497"/>
    <lineage>
        <taxon>Archaea</taxon>
        <taxon>Methanobacteriati</taxon>
        <taxon>Methanobacteriota</taxon>
        <taxon>Thermococci</taxon>
        <taxon>Thermococcales</taxon>
        <taxon>Thermococcaceae</taxon>
        <taxon>Pyrococcus</taxon>
    </lineage>
</organism>
<dbReference type="AlphaFoldDB" id="A0A5C0XNS0"/>
<evidence type="ECO:0000313" key="1">
    <source>
        <dbReference type="EMBL" id="QEK78292.1"/>
    </source>
</evidence>
<proteinExistence type="predicted"/>
<dbReference type="EMBL" id="CP023154">
    <property type="protein sequence ID" value="QEK78292.1"/>
    <property type="molecule type" value="Genomic_DNA"/>
</dbReference>
<name>A0A5C0XNS0_PYRFU</name>
<evidence type="ECO:0000313" key="2">
    <source>
        <dbReference type="Proteomes" id="UP000324354"/>
    </source>
</evidence>
<protein>
    <submittedName>
        <fullName evidence="1">Uncharacterized protein</fullName>
    </submittedName>
</protein>
<dbReference type="Proteomes" id="UP000324354">
    <property type="component" value="Chromosome"/>
</dbReference>
<sequence>MVRNMKSNYKLVIFTLFLLLLAGIFTLYDLEKCEQEHLDESSERISPNITTELCCGLLKIPEQWETNCSGVVEISEKYPIWPGFPDKKPNWTVLIGVDVAFYNGGALISITDREFWGSRPHHFSLMGCFYKNGTLFLLVKYEDCPTYNKLHNVTKTCLMDKWTPTFFVHPKVNPENLVIYITGNKEGILIIPWEAIWND</sequence>
<accession>A0A5C0XNS0</accession>
<gene>
    <name evidence="1" type="ORF">PFDSM3638_02940</name>
</gene>
<reference evidence="1 2" key="1">
    <citation type="submission" date="2017-08" db="EMBL/GenBank/DDBJ databases">
        <title>Resequencing and Reannotation of the genome of Pyrococcus furiosus type strain DSM3638.</title>
        <authorList>
            <person name="Reichelt R.M."/>
            <person name="Bunk B."/>
        </authorList>
    </citation>
    <scope>NUCLEOTIDE SEQUENCE [LARGE SCALE GENOMIC DNA]</scope>
    <source>
        <strain evidence="1 2">DSM 3638</strain>
    </source>
</reference>